<sequence length="331" mass="37531">MGDKSPQEFQELSHNQKYFLTPLSLVYVVNETRVESNDDFTDIKLVKLEEQPALEEFTNPMHDFKVKLEESGSTEFFAFSKKLNRVFTSTDKAITFSMVMNPHTPLLIRIMLVCSNVIFQPLSRCSYHSRGDSTTFRDHVVTHKDSVAKYFGTADGVYFRERLAILVPIEETGQKSISLEFKCLSSCYKIKKVATALIFTLEDEISGNILGRQVLNVHVSKNFKRDMELAEKAASVKRRLSGEFESEAAGPSASKRTIVDLSELKFLLPQEVVREFLEGTQQFIKAKLYNAEDDGLKGSLTTCLEKVNVMIDNFASNSVESGEHDYCKRKV</sequence>
<keyword evidence="10" id="KW-0539">Nucleus</keyword>
<organism evidence="13">
    <name type="scientific">Culex pipiens</name>
    <name type="common">House mosquito</name>
    <dbReference type="NCBI Taxonomy" id="7175"/>
    <lineage>
        <taxon>Eukaryota</taxon>
        <taxon>Metazoa</taxon>
        <taxon>Ecdysozoa</taxon>
        <taxon>Arthropoda</taxon>
        <taxon>Hexapoda</taxon>
        <taxon>Insecta</taxon>
        <taxon>Pterygota</taxon>
        <taxon>Neoptera</taxon>
        <taxon>Endopterygota</taxon>
        <taxon>Diptera</taxon>
        <taxon>Nematocera</taxon>
        <taxon>Culicoidea</taxon>
        <taxon>Culicidae</taxon>
        <taxon>Culicinae</taxon>
        <taxon>Culicini</taxon>
        <taxon>Culex</taxon>
        <taxon>Culex</taxon>
    </lineage>
</organism>
<name>A0A8D8E5Q3_CULPI</name>
<dbReference type="InterPro" id="IPR011615">
    <property type="entry name" value="p53_DNA-bd"/>
</dbReference>
<proteinExistence type="inferred from homology"/>
<dbReference type="InterPro" id="IPR002117">
    <property type="entry name" value="p53_tumour_suppressor"/>
</dbReference>
<dbReference type="InterPro" id="IPR012346">
    <property type="entry name" value="p53/RUNT-type_TF_DNA-bd_sf"/>
</dbReference>
<evidence type="ECO:0000256" key="4">
    <source>
        <dbReference type="ARBA" id="ARBA00022723"/>
    </source>
</evidence>
<keyword evidence="3" id="KW-0053">Apoptosis</keyword>
<evidence type="ECO:0000313" key="13">
    <source>
        <dbReference type="EMBL" id="CAG6523741.1"/>
    </source>
</evidence>
<feature type="binding site" evidence="11">
    <location>
        <position position="183"/>
    </location>
    <ligand>
        <name>Zn(2+)</name>
        <dbReference type="ChEBI" id="CHEBI:29105"/>
    </ligand>
</feature>
<dbReference type="InterPro" id="IPR008967">
    <property type="entry name" value="p53-like_TF_DNA-bd_sf"/>
</dbReference>
<evidence type="ECO:0000256" key="10">
    <source>
        <dbReference type="ARBA" id="ARBA00023242"/>
    </source>
</evidence>
<keyword evidence="7" id="KW-0238">DNA-binding</keyword>
<evidence type="ECO:0000256" key="1">
    <source>
        <dbReference type="ARBA" id="ARBA00004123"/>
    </source>
</evidence>
<accession>A0A8D8E5Q3</accession>
<dbReference type="CDD" id="cd08367">
    <property type="entry name" value="P53"/>
    <property type="match status" value="1"/>
</dbReference>
<feature type="domain" description="p53 DNA-binding" evidence="12">
    <location>
        <begin position="55"/>
        <end position="233"/>
    </location>
</feature>
<dbReference type="GO" id="GO:0000978">
    <property type="term" value="F:RNA polymerase II cis-regulatory region sequence-specific DNA binding"/>
    <property type="evidence" value="ECO:0007669"/>
    <property type="project" value="TreeGrafter"/>
</dbReference>
<comment type="cofactor">
    <cofactor evidence="11">
        <name>Zn(2+)</name>
        <dbReference type="ChEBI" id="CHEBI:29105"/>
    </cofactor>
    <text evidence="11">Binds 1 zinc ion per subunit.</text>
</comment>
<comment type="similarity">
    <text evidence="2">Belongs to the p53 family.</text>
</comment>
<comment type="subcellular location">
    <subcellularLocation>
        <location evidence="1">Nucleus</location>
    </subcellularLocation>
</comment>
<evidence type="ECO:0000259" key="12">
    <source>
        <dbReference type="Pfam" id="PF00870"/>
    </source>
</evidence>
<dbReference type="GO" id="GO:0006915">
    <property type="term" value="P:apoptotic process"/>
    <property type="evidence" value="ECO:0007669"/>
    <property type="project" value="UniProtKB-KW"/>
</dbReference>
<evidence type="ECO:0000256" key="8">
    <source>
        <dbReference type="ARBA" id="ARBA00023159"/>
    </source>
</evidence>
<dbReference type="SUPFAM" id="SSF49417">
    <property type="entry name" value="p53-like transcription factors"/>
    <property type="match status" value="1"/>
</dbReference>
<feature type="binding site" evidence="11">
    <location>
        <position position="128"/>
    </location>
    <ligand>
        <name>Zn(2+)</name>
        <dbReference type="ChEBI" id="CHEBI:29105"/>
    </ligand>
</feature>
<reference evidence="13" key="1">
    <citation type="submission" date="2021-05" db="EMBL/GenBank/DDBJ databases">
        <authorList>
            <person name="Alioto T."/>
            <person name="Alioto T."/>
            <person name="Gomez Garrido J."/>
        </authorList>
    </citation>
    <scope>NUCLEOTIDE SEQUENCE</scope>
</reference>
<dbReference type="PANTHER" id="PTHR11447:SF16">
    <property type="entry name" value="P53 PROTEIN LONG FORM VARIANT 1"/>
    <property type="match status" value="1"/>
</dbReference>
<evidence type="ECO:0000256" key="9">
    <source>
        <dbReference type="ARBA" id="ARBA00023163"/>
    </source>
</evidence>
<dbReference type="EMBL" id="HBUE01294077">
    <property type="protein sequence ID" value="CAG6575416.1"/>
    <property type="molecule type" value="Transcribed_RNA"/>
</dbReference>
<dbReference type="GO" id="GO:0000981">
    <property type="term" value="F:DNA-binding transcription factor activity, RNA polymerase II-specific"/>
    <property type="evidence" value="ECO:0007669"/>
    <property type="project" value="TreeGrafter"/>
</dbReference>
<dbReference type="PANTHER" id="PTHR11447">
    <property type="entry name" value="CELLULAR TUMOR ANTIGEN P53"/>
    <property type="match status" value="1"/>
</dbReference>
<dbReference type="GO" id="GO:0005634">
    <property type="term" value="C:nucleus"/>
    <property type="evidence" value="ECO:0007669"/>
    <property type="project" value="UniProtKB-SubCell"/>
</dbReference>
<keyword evidence="6" id="KW-0805">Transcription regulation</keyword>
<dbReference type="Pfam" id="PF00870">
    <property type="entry name" value="P53"/>
    <property type="match status" value="1"/>
</dbReference>
<keyword evidence="9" id="KW-0804">Transcription</keyword>
<feature type="binding site" evidence="11">
    <location>
        <position position="187"/>
    </location>
    <ligand>
        <name>Zn(2+)</name>
        <dbReference type="ChEBI" id="CHEBI:29105"/>
    </ligand>
</feature>
<dbReference type="Gene3D" id="2.60.40.720">
    <property type="match status" value="1"/>
</dbReference>
<evidence type="ECO:0000256" key="7">
    <source>
        <dbReference type="ARBA" id="ARBA00023125"/>
    </source>
</evidence>
<dbReference type="AlphaFoldDB" id="A0A8D8E5Q3"/>
<evidence type="ECO:0000256" key="3">
    <source>
        <dbReference type="ARBA" id="ARBA00022703"/>
    </source>
</evidence>
<keyword evidence="8" id="KW-0010">Activator</keyword>
<dbReference type="GO" id="GO:0046872">
    <property type="term" value="F:metal ion binding"/>
    <property type="evidence" value="ECO:0007669"/>
    <property type="project" value="UniProtKB-KW"/>
</dbReference>
<evidence type="ECO:0000256" key="5">
    <source>
        <dbReference type="ARBA" id="ARBA00022833"/>
    </source>
</evidence>
<evidence type="ECO:0000256" key="2">
    <source>
        <dbReference type="ARBA" id="ARBA00006167"/>
    </source>
</evidence>
<evidence type="ECO:0000256" key="11">
    <source>
        <dbReference type="PIRSR" id="PIRSR602117-1"/>
    </source>
</evidence>
<evidence type="ECO:0000256" key="6">
    <source>
        <dbReference type="ARBA" id="ARBA00023015"/>
    </source>
</evidence>
<feature type="binding site" evidence="11">
    <location>
        <position position="125"/>
    </location>
    <ligand>
        <name>Zn(2+)</name>
        <dbReference type="ChEBI" id="CHEBI:29105"/>
    </ligand>
</feature>
<dbReference type="EMBL" id="HBUE01188273">
    <property type="protein sequence ID" value="CAG6523741.1"/>
    <property type="molecule type" value="Transcribed_RNA"/>
</dbReference>
<protein>
    <submittedName>
        <fullName evidence="13">Cellular tumor antigen p53</fullName>
    </submittedName>
</protein>
<keyword evidence="4 11" id="KW-0479">Metal-binding</keyword>
<keyword evidence="5 11" id="KW-0862">Zinc</keyword>